<dbReference type="InterPro" id="IPR000873">
    <property type="entry name" value="AMP-dep_synth/lig_dom"/>
</dbReference>
<dbReference type="Gene3D" id="3.40.50.12780">
    <property type="entry name" value="N-terminal domain of ligase-like"/>
    <property type="match status" value="1"/>
</dbReference>
<dbReference type="InterPro" id="IPR042099">
    <property type="entry name" value="ANL_N_sf"/>
</dbReference>
<protein>
    <submittedName>
        <fullName evidence="7">Acetyl-CoA synthetase</fullName>
        <ecNumber evidence="7">6.2.1.1</ecNumber>
    </submittedName>
</protein>
<comment type="similarity">
    <text evidence="1">Belongs to the ATP-dependent AMP-binding enzyme family.</text>
</comment>
<keyword evidence="4" id="KW-0067">ATP-binding</keyword>
<dbReference type="GO" id="GO:0003987">
    <property type="term" value="F:acetate-CoA ligase activity"/>
    <property type="evidence" value="ECO:0007669"/>
    <property type="project" value="UniProtKB-EC"/>
</dbReference>
<dbReference type="PANTHER" id="PTHR43605">
    <property type="entry name" value="ACYL-COENZYME A SYNTHETASE"/>
    <property type="match status" value="1"/>
</dbReference>
<evidence type="ECO:0000313" key="7">
    <source>
        <dbReference type="EMBL" id="MBE1458491.1"/>
    </source>
</evidence>
<keyword evidence="8" id="KW-1185">Reference proteome</keyword>
<dbReference type="Pfam" id="PF13193">
    <property type="entry name" value="AMP-binding_C"/>
    <property type="match status" value="1"/>
</dbReference>
<proteinExistence type="inferred from homology"/>
<dbReference type="SUPFAM" id="SSF56801">
    <property type="entry name" value="Acetyl-CoA synthetase-like"/>
    <property type="match status" value="1"/>
</dbReference>
<organism evidence="7 8">
    <name type="scientific">Nocardiopsis terrae</name>
    <dbReference type="NCBI Taxonomy" id="372655"/>
    <lineage>
        <taxon>Bacteria</taxon>
        <taxon>Bacillati</taxon>
        <taxon>Actinomycetota</taxon>
        <taxon>Actinomycetes</taxon>
        <taxon>Streptosporangiales</taxon>
        <taxon>Nocardiopsidaceae</taxon>
        <taxon>Nocardiopsis</taxon>
    </lineage>
</organism>
<sequence length="539" mass="58565">MSDPAPLLRDWIATYDTPTTTVAHLLCDRHDPHTVATTEIGPTLEPTTLTFGELRERSQTLAAGLAAQGITPGDRIATLIPKGVDLTITALATWRLGAVLVPLLSSFAPSAIAERLTDSGARIVICADEHRTKLDPSPHLPTHPTWQIATTGTHPLREGDHTLHTLSQHPPHTTNHTTTGNGDIATVYVSNLIGPPRGVRVPARALTAMHAYHHLGLGVQDDDVYWNTADPGSAYGLYHGLISPLLAGHNSLALRAGFFDPELTLDVLGLYQVTNFASDPTTYRTLRAATKTLPPEIIVQRMASAGEPLAPDVIEWATDLFGVPIRDHYGQTELGWCAGIPNNPDLPEHNTPLPPAAIGPALPGWNIQVLEAITDEPAPPGAYGRIAIDRTHSPLDWFDGYHGYENTIDIRFNPERTYHLTGDTGIMDRQGNLHFSTRDDGAIITRSYRIGPTEVEAVLNTHPAVEECGVYAIPDDIAGHLVGARIVLTDDHTGTPELAEELRDWVSTRFAPHAAPHTVNFVEELPRTASGKMRRARLR</sequence>
<evidence type="ECO:0000313" key="8">
    <source>
        <dbReference type="Proteomes" id="UP000598217"/>
    </source>
</evidence>
<dbReference type="EMBL" id="JADBDY010000001">
    <property type="protein sequence ID" value="MBE1458491.1"/>
    <property type="molecule type" value="Genomic_DNA"/>
</dbReference>
<dbReference type="EC" id="6.2.1.1" evidence="7"/>
<evidence type="ECO:0000256" key="3">
    <source>
        <dbReference type="ARBA" id="ARBA00022741"/>
    </source>
</evidence>
<dbReference type="PANTHER" id="PTHR43605:SF10">
    <property type="entry name" value="ACYL-COA SYNTHETASE MEDIUM CHAIN FAMILY MEMBER 3"/>
    <property type="match status" value="1"/>
</dbReference>
<evidence type="ECO:0000256" key="1">
    <source>
        <dbReference type="ARBA" id="ARBA00006432"/>
    </source>
</evidence>
<dbReference type="Pfam" id="PF00501">
    <property type="entry name" value="AMP-binding"/>
    <property type="match status" value="1"/>
</dbReference>
<dbReference type="InterPro" id="IPR025110">
    <property type="entry name" value="AMP-bd_C"/>
</dbReference>
<evidence type="ECO:0000256" key="4">
    <source>
        <dbReference type="ARBA" id="ARBA00022840"/>
    </source>
</evidence>
<dbReference type="Proteomes" id="UP000598217">
    <property type="component" value="Unassembled WGS sequence"/>
</dbReference>
<keyword evidence="3" id="KW-0547">Nucleotide-binding</keyword>
<dbReference type="InterPro" id="IPR045851">
    <property type="entry name" value="AMP-bd_C_sf"/>
</dbReference>
<gene>
    <name evidence="7" type="ORF">H4W79_002705</name>
</gene>
<evidence type="ECO:0000259" key="6">
    <source>
        <dbReference type="Pfam" id="PF13193"/>
    </source>
</evidence>
<dbReference type="Gene3D" id="3.30.300.30">
    <property type="match status" value="1"/>
</dbReference>
<feature type="domain" description="AMP-dependent synthetase/ligase" evidence="5">
    <location>
        <begin position="39"/>
        <end position="389"/>
    </location>
</feature>
<evidence type="ECO:0000259" key="5">
    <source>
        <dbReference type="Pfam" id="PF00501"/>
    </source>
</evidence>
<dbReference type="InterPro" id="IPR051087">
    <property type="entry name" value="Mitochondrial_ACSM"/>
</dbReference>
<accession>A0ABR9HHI7</accession>
<keyword evidence="2 7" id="KW-0436">Ligase</keyword>
<dbReference type="RefSeq" id="WP_191269646.1">
    <property type="nucleotide sequence ID" value="NZ_BMXJ01000003.1"/>
</dbReference>
<comment type="caution">
    <text evidence="7">The sequence shown here is derived from an EMBL/GenBank/DDBJ whole genome shotgun (WGS) entry which is preliminary data.</text>
</comment>
<reference evidence="7 8" key="1">
    <citation type="submission" date="2020-10" db="EMBL/GenBank/DDBJ databases">
        <title>Sequencing the genomes of 1000 actinobacteria strains.</title>
        <authorList>
            <person name="Klenk H.-P."/>
        </authorList>
    </citation>
    <scope>NUCLEOTIDE SEQUENCE [LARGE SCALE GENOMIC DNA]</scope>
    <source>
        <strain evidence="7 8">DSM 45157</strain>
    </source>
</reference>
<evidence type="ECO:0000256" key="2">
    <source>
        <dbReference type="ARBA" id="ARBA00022598"/>
    </source>
</evidence>
<feature type="domain" description="AMP-binding enzyme C-terminal" evidence="6">
    <location>
        <begin position="454"/>
        <end position="532"/>
    </location>
</feature>
<name>A0ABR9HHI7_9ACTN</name>